<name>A0A3L7A2A6_9MICO</name>
<gene>
    <name evidence="1" type="ORF">D9V32_13505</name>
</gene>
<proteinExistence type="predicted"/>
<dbReference type="EMBL" id="RCUX01000011">
    <property type="protein sequence ID" value="RLP74359.1"/>
    <property type="molecule type" value="Genomic_DNA"/>
</dbReference>
<evidence type="ECO:0008006" key="3">
    <source>
        <dbReference type="Google" id="ProtNLM"/>
    </source>
</evidence>
<reference evidence="1 2" key="1">
    <citation type="submission" date="2018-10" db="EMBL/GenBank/DDBJ databases">
        <authorList>
            <person name="Li J."/>
        </authorList>
    </citation>
    <scope>NUCLEOTIDE SEQUENCE [LARGE SCALE GENOMIC DNA]</scope>
    <source>
        <strain evidence="1 2">IF 016277</strain>
    </source>
</reference>
<dbReference type="Pfam" id="PF25310">
    <property type="entry name" value="VG15"/>
    <property type="match status" value="1"/>
</dbReference>
<comment type="caution">
    <text evidence="1">The sequence shown here is derived from an EMBL/GenBank/DDBJ whole genome shotgun (WGS) entry which is preliminary data.</text>
</comment>
<sequence>MAVPDWVKLEQHRQDLWHLSNRARRDLRGFLYQVRDLPVAEVRDLLTEVIPDLAGPYLTSSGDLAATWYEDLRQAVSARGTFHVQGQTVGVQRSQSNAVARWAVAPLIDGDTDGVLSRLGGAVQRMIFDSARGVIEGNTRRDPVRVGFQRMARPGCCAFCGMLASRGAVYRTEGSAGGVVGRGSTRTGIDASGRRLAGGVGGGIKARGSAELDHKYHDDCRCIVMPVFVGTELASIAAAEAEQFDQAYQDSREVRRDGAVDVKATLAQWRKDHDVK</sequence>
<dbReference type="AlphaFoldDB" id="A0A3L7A2A6"/>
<dbReference type="Proteomes" id="UP000272503">
    <property type="component" value="Unassembled WGS sequence"/>
</dbReference>
<evidence type="ECO:0000313" key="1">
    <source>
        <dbReference type="EMBL" id="RLP74359.1"/>
    </source>
</evidence>
<evidence type="ECO:0000313" key="2">
    <source>
        <dbReference type="Proteomes" id="UP000272503"/>
    </source>
</evidence>
<protein>
    <recommendedName>
        <fullName evidence="3">Phage head morphogenesis domain-containing protein</fullName>
    </recommendedName>
</protein>
<organism evidence="1 2">
    <name type="scientific">Mycetocola tolaasinivorans</name>
    <dbReference type="NCBI Taxonomy" id="76635"/>
    <lineage>
        <taxon>Bacteria</taxon>
        <taxon>Bacillati</taxon>
        <taxon>Actinomycetota</taxon>
        <taxon>Actinomycetes</taxon>
        <taxon>Micrococcales</taxon>
        <taxon>Microbacteriaceae</taxon>
        <taxon>Mycetocola</taxon>
    </lineage>
</organism>
<keyword evidence="2" id="KW-1185">Reference proteome</keyword>
<dbReference type="RefSeq" id="WP_121649441.1">
    <property type="nucleotide sequence ID" value="NZ_RCUX01000011.1"/>
</dbReference>
<dbReference type="InterPro" id="IPR057369">
    <property type="entry name" value="VG15"/>
</dbReference>
<accession>A0A3L7A2A6</accession>
<dbReference type="OrthoDB" id="3194844at2"/>